<accession>A0A371BGQ4</accession>
<dbReference type="EMBL" id="QRGP01000001">
    <property type="protein sequence ID" value="RDV06779.1"/>
    <property type="molecule type" value="Genomic_DNA"/>
</dbReference>
<dbReference type="Proteomes" id="UP000263833">
    <property type="component" value="Unassembled WGS sequence"/>
</dbReference>
<keyword evidence="2" id="KW-1185">Reference proteome</keyword>
<proteinExistence type="predicted"/>
<protein>
    <submittedName>
        <fullName evidence="1">Uncharacterized protein</fullName>
    </submittedName>
</protein>
<organism evidence="1 2">
    <name type="scientific">Sphingorhabdus pulchriflava</name>
    <dbReference type="NCBI Taxonomy" id="2292257"/>
    <lineage>
        <taxon>Bacteria</taxon>
        <taxon>Pseudomonadati</taxon>
        <taxon>Pseudomonadota</taxon>
        <taxon>Alphaproteobacteria</taxon>
        <taxon>Sphingomonadales</taxon>
        <taxon>Sphingomonadaceae</taxon>
        <taxon>Sphingorhabdus</taxon>
    </lineage>
</organism>
<reference evidence="2" key="1">
    <citation type="submission" date="2018-08" db="EMBL/GenBank/DDBJ databases">
        <authorList>
            <person name="Kim S.-J."/>
            <person name="Jung G.-Y."/>
        </authorList>
    </citation>
    <scope>NUCLEOTIDE SEQUENCE [LARGE SCALE GENOMIC DNA]</scope>
    <source>
        <strain evidence="2">GY_G</strain>
    </source>
</reference>
<sequence length="109" mass="11374">MDYEMPSTYMAPNTGNMSSMRLLLYFLALLTGFSAAEAARPVEAASPTSTASSVALAEAYATVVAVSADSQGTFARAAASPSDFRSTYLVPDDAMPASTPVSRADRAHK</sequence>
<dbReference type="AlphaFoldDB" id="A0A371BGQ4"/>
<comment type="caution">
    <text evidence="1">The sequence shown here is derived from an EMBL/GenBank/DDBJ whole genome shotgun (WGS) entry which is preliminary data.</text>
</comment>
<name>A0A371BGQ4_9SPHN</name>
<gene>
    <name evidence="1" type="ORF">DXH95_05085</name>
</gene>
<evidence type="ECO:0000313" key="2">
    <source>
        <dbReference type="Proteomes" id="UP000263833"/>
    </source>
</evidence>
<evidence type="ECO:0000313" key="1">
    <source>
        <dbReference type="EMBL" id="RDV06779.1"/>
    </source>
</evidence>